<evidence type="ECO:0000313" key="2">
    <source>
        <dbReference type="Proteomes" id="UP000245622"/>
    </source>
</evidence>
<keyword evidence="1" id="KW-0808">Transferase</keyword>
<dbReference type="GO" id="GO:0032259">
    <property type="term" value="P:methylation"/>
    <property type="evidence" value="ECO:0007669"/>
    <property type="project" value="UniProtKB-KW"/>
</dbReference>
<dbReference type="GeneID" id="82205610"/>
<keyword evidence="1" id="KW-0489">Methyltransferase</keyword>
<dbReference type="SUPFAM" id="SSF53335">
    <property type="entry name" value="S-adenosyl-L-methionine-dependent methyltransferases"/>
    <property type="match status" value="1"/>
</dbReference>
<gene>
    <name evidence="1" type="ORF">CRIB_1576</name>
</gene>
<accession>A0A1V1I203</accession>
<dbReference type="AlphaFoldDB" id="A0A1V1I203"/>
<reference evidence="1 2" key="1">
    <citation type="submission" date="2014-04" db="EMBL/GenBank/DDBJ databases">
        <authorList>
            <person name="Hornung B.V."/>
        </authorList>
    </citation>
    <scope>NUCLEOTIDE SEQUENCE [LARGE SCALE GENOMIC DNA]</scope>
    <source>
        <strain evidence="1 2">CRIB</strain>
    </source>
</reference>
<dbReference type="EMBL" id="LN555523">
    <property type="protein sequence ID" value="CED94183.1"/>
    <property type="molecule type" value="Genomic_DNA"/>
</dbReference>
<dbReference type="GO" id="GO:0008168">
    <property type="term" value="F:methyltransferase activity"/>
    <property type="evidence" value="ECO:0007669"/>
    <property type="project" value="UniProtKB-KW"/>
</dbReference>
<dbReference type="PANTHER" id="PTHR35276:SF1">
    <property type="entry name" value="TRNA (MNM(5)S(2)U34)-METHYLTRANSFERASE, CHLOROPLASTIC"/>
    <property type="match status" value="1"/>
</dbReference>
<dbReference type="RefSeq" id="WP_180701725.1">
    <property type="nucleotide sequence ID" value="NZ_LN555523.1"/>
</dbReference>
<dbReference type="InterPro" id="IPR010719">
    <property type="entry name" value="MnmM_MeTrfase"/>
</dbReference>
<protein>
    <submittedName>
        <fullName evidence="1">rRNA methylase</fullName>
        <ecNumber evidence="1">2.1.1.-</ecNumber>
    </submittedName>
</protein>
<dbReference type="InterPro" id="IPR029063">
    <property type="entry name" value="SAM-dependent_MTases_sf"/>
</dbReference>
<organism evidence="1 2">
    <name type="scientific">Romboutsia ilealis</name>
    <dbReference type="NCBI Taxonomy" id="1115758"/>
    <lineage>
        <taxon>Bacteria</taxon>
        <taxon>Bacillati</taxon>
        <taxon>Bacillota</taxon>
        <taxon>Clostridia</taxon>
        <taxon>Peptostreptococcales</taxon>
        <taxon>Peptostreptococcaceae</taxon>
        <taxon>Romboutsia</taxon>
    </lineage>
</organism>
<keyword evidence="2" id="KW-1185">Reference proteome</keyword>
<dbReference type="PANTHER" id="PTHR35276">
    <property type="entry name" value="S-ADENOSYL-L-METHIONINE-DEPENDENT METHYLTRANSFERASES SUPERFAMILY PROTEIN"/>
    <property type="match status" value="1"/>
</dbReference>
<dbReference type="Gene3D" id="3.40.50.150">
    <property type="entry name" value="Vaccinia Virus protein VP39"/>
    <property type="match status" value="1"/>
</dbReference>
<sequence>MKLGKCLTKITDINKLYLEKVINEGDIVVDATMGNGYDTKYLAEKVGEDGFVYSFDVQETALKSTKKRLDKENLSDRVKLILDGHENMDKYVEGEVSCVLFNLGYLPRADHNIITKPETTIKAIKHSLNLLKPHGVISIAIYTGHEGGMEEKNSVYEFVKNLDQNEFNVLECGFINQINNPPQLVLIEKKKEYIK</sequence>
<proteinExistence type="predicted"/>
<dbReference type="KEGG" id="ril:CRIB_1576"/>
<dbReference type="Proteomes" id="UP000245622">
    <property type="component" value="Chromosome 1"/>
</dbReference>
<name>A0A1V1I203_9FIRM</name>
<dbReference type="EC" id="2.1.1.-" evidence="1"/>
<evidence type="ECO:0000313" key="1">
    <source>
        <dbReference type="EMBL" id="CED94183.1"/>
    </source>
</evidence>
<dbReference type="Pfam" id="PF06962">
    <property type="entry name" value="rRNA_methylase"/>
    <property type="match status" value="1"/>
</dbReference>